<organism evidence="2 3">
    <name type="scientific">Halalkalibacter nanhaiisediminis</name>
    <dbReference type="NCBI Taxonomy" id="688079"/>
    <lineage>
        <taxon>Bacteria</taxon>
        <taxon>Bacillati</taxon>
        <taxon>Bacillota</taxon>
        <taxon>Bacilli</taxon>
        <taxon>Bacillales</taxon>
        <taxon>Bacillaceae</taxon>
        <taxon>Halalkalibacter</taxon>
    </lineage>
</organism>
<accession>A0A562QIT5</accession>
<keyword evidence="1" id="KW-0812">Transmembrane</keyword>
<protein>
    <submittedName>
        <fullName evidence="2">Stage III sporulation protein AF</fullName>
    </submittedName>
</protein>
<dbReference type="InterPro" id="IPR014245">
    <property type="entry name" value="Spore_III_AF"/>
</dbReference>
<name>A0A562QIT5_9BACI</name>
<proteinExistence type="predicted"/>
<keyword evidence="1" id="KW-0472">Membrane</keyword>
<evidence type="ECO:0000313" key="3">
    <source>
        <dbReference type="Proteomes" id="UP000315711"/>
    </source>
</evidence>
<dbReference type="OrthoDB" id="2375554at2"/>
<sequence>MGFLTEWLTNIILLILLATILELMLPNSSMQRYVKMVVGLLLLVIMLQPLLSIMREDVDTWLFSLSNDTRQTEQLVANSINSQKREIELGQRAYISEQVAVQLMNQVEEALRDEYALMIVHANVELANNATTSVEEQQIKAVHVSVRSKEGEADGKVNEELGGIQSVEVVHIDTSENNPAKPMEMSEDLEHVQEFLAQYWHIPKETILVAWEGGRRAG</sequence>
<keyword evidence="1" id="KW-1133">Transmembrane helix</keyword>
<dbReference type="Proteomes" id="UP000315711">
    <property type="component" value="Unassembled WGS sequence"/>
</dbReference>
<keyword evidence="3" id="KW-1185">Reference proteome</keyword>
<dbReference type="Pfam" id="PF09581">
    <property type="entry name" value="Spore_III_AF"/>
    <property type="match status" value="1"/>
</dbReference>
<dbReference type="NCBIfam" id="TIGR02896">
    <property type="entry name" value="spore_III_AF"/>
    <property type="match status" value="1"/>
</dbReference>
<feature type="transmembrane region" description="Helical" evidence="1">
    <location>
        <begin position="6"/>
        <end position="25"/>
    </location>
</feature>
<feature type="transmembrane region" description="Helical" evidence="1">
    <location>
        <begin position="37"/>
        <end position="54"/>
    </location>
</feature>
<comment type="caution">
    <text evidence="2">The sequence shown here is derived from an EMBL/GenBank/DDBJ whole genome shotgun (WGS) entry which is preliminary data.</text>
</comment>
<dbReference type="RefSeq" id="WP_144450805.1">
    <property type="nucleotide sequence ID" value="NZ_VLKZ01000006.1"/>
</dbReference>
<evidence type="ECO:0000256" key="1">
    <source>
        <dbReference type="SAM" id="Phobius"/>
    </source>
</evidence>
<evidence type="ECO:0000313" key="2">
    <source>
        <dbReference type="EMBL" id="TWI55956.1"/>
    </source>
</evidence>
<dbReference type="EMBL" id="VLKZ01000006">
    <property type="protein sequence ID" value="TWI55956.1"/>
    <property type="molecule type" value="Genomic_DNA"/>
</dbReference>
<reference evidence="2 3" key="1">
    <citation type="journal article" date="2015" name="Stand. Genomic Sci.">
        <title>Genomic Encyclopedia of Bacterial and Archaeal Type Strains, Phase III: the genomes of soil and plant-associated and newly described type strains.</title>
        <authorList>
            <person name="Whitman W.B."/>
            <person name="Woyke T."/>
            <person name="Klenk H.P."/>
            <person name="Zhou Y."/>
            <person name="Lilburn T.G."/>
            <person name="Beck B.J."/>
            <person name="De Vos P."/>
            <person name="Vandamme P."/>
            <person name="Eisen J.A."/>
            <person name="Garrity G."/>
            <person name="Hugenholtz P."/>
            <person name="Kyrpides N.C."/>
        </authorList>
    </citation>
    <scope>NUCLEOTIDE SEQUENCE [LARGE SCALE GENOMIC DNA]</scope>
    <source>
        <strain evidence="2 3">CGMCC 1.10116</strain>
    </source>
</reference>
<dbReference type="AlphaFoldDB" id="A0A562QIT5"/>
<gene>
    <name evidence="2" type="ORF">IQ10_02522</name>
</gene>